<dbReference type="EMBL" id="UZAU01000732">
    <property type="status" value="NOT_ANNOTATED_CDS"/>
    <property type="molecule type" value="Genomic_DNA"/>
</dbReference>
<dbReference type="EnsemblPlants" id="evm.model.09.731">
    <property type="protein sequence ID" value="cds.evm.model.09.731"/>
    <property type="gene ID" value="evm.TU.09.731"/>
</dbReference>
<sequence>MVSSKPRAWNDKLKTTLLQWGFKVSRSDNSLFVFGSGQTLVLLLVCVDDILVTGLVYITDLLAKLHLEGAKKLVQIQPVLFTNCLVMKLPNDHHSTSGYAMFLGGDLISWCAKKQQVVVRSSTQSEFRALANVVAEIKWIVSLLGELQVSLSQAPILWVDNEGASALSANPVFHARSKHIEINLHFVRYRILAQ</sequence>
<keyword evidence="2" id="KW-1185">Reference proteome</keyword>
<dbReference type="Gramene" id="evm.model.09.731">
    <property type="protein sequence ID" value="cds.evm.model.09.731"/>
    <property type="gene ID" value="evm.TU.09.731"/>
</dbReference>
<dbReference type="CDD" id="cd09272">
    <property type="entry name" value="RNase_HI_RT_Ty1"/>
    <property type="match status" value="1"/>
</dbReference>
<evidence type="ECO:0000313" key="2">
    <source>
        <dbReference type="Proteomes" id="UP000596661"/>
    </source>
</evidence>
<accession>A0A803QH69</accession>
<proteinExistence type="predicted"/>
<evidence type="ECO:0000313" key="1">
    <source>
        <dbReference type="EnsemblPlants" id="cds.evm.model.09.731"/>
    </source>
</evidence>
<dbReference type="AlphaFoldDB" id="A0A803QH69"/>
<organism evidence="1 2">
    <name type="scientific">Cannabis sativa</name>
    <name type="common">Hemp</name>
    <name type="synonym">Marijuana</name>
    <dbReference type="NCBI Taxonomy" id="3483"/>
    <lineage>
        <taxon>Eukaryota</taxon>
        <taxon>Viridiplantae</taxon>
        <taxon>Streptophyta</taxon>
        <taxon>Embryophyta</taxon>
        <taxon>Tracheophyta</taxon>
        <taxon>Spermatophyta</taxon>
        <taxon>Magnoliopsida</taxon>
        <taxon>eudicotyledons</taxon>
        <taxon>Gunneridae</taxon>
        <taxon>Pentapetalae</taxon>
        <taxon>rosids</taxon>
        <taxon>fabids</taxon>
        <taxon>Rosales</taxon>
        <taxon>Cannabaceae</taxon>
        <taxon>Cannabis</taxon>
    </lineage>
</organism>
<name>A0A803QH69_CANSA</name>
<reference evidence="1" key="2">
    <citation type="submission" date="2021-03" db="UniProtKB">
        <authorList>
            <consortium name="EnsemblPlants"/>
        </authorList>
    </citation>
    <scope>IDENTIFICATION</scope>
</reference>
<dbReference type="PANTHER" id="PTHR11439">
    <property type="entry name" value="GAG-POL-RELATED RETROTRANSPOSON"/>
    <property type="match status" value="1"/>
</dbReference>
<dbReference type="PANTHER" id="PTHR11439:SF455">
    <property type="entry name" value="RLK (RECEPTOR-LIKE PROTEIN KINASE) 8, PUTATIVE-RELATED"/>
    <property type="match status" value="1"/>
</dbReference>
<dbReference type="Proteomes" id="UP000596661">
    <property type="component" value="Chromosome 9"/>
</dbReference>
<reference evidence="1" key="1">
    <citation type="submission" date="2018-11" db="EMBL/GenBank/DDBJ databases">
        <authorList>
            <person name="Grassa J C."/>
        </authorList>
    </citation>
    <scope>NUCLEOTIDE SEQUENCE [LARGE SCALE GENOMIC DNA]</scope>
</reference>
<protein>
    <submittedName>
        <fullName evidence="1">Uncharacterized protein</fullName>
    </submittedName>
</protein>